<keyword evidence="2" id="KW-0548">Nucleotidyltransferase</keyword>
<name>A0A381ZS25_9ZZZZ</name>
<dbReference type="PANTHER" id="PTHR43584">
    <property type="entry name" value="NUCLEOTIDYL TRANSFERASE"/>
    <property type="match status" value="1"/>
</dbReference>
<gene>
    <name evidence="4" type="ORF">METZ01_LOCUS144890</name>
</gene>
<dbReference type="SUPFAM" id="SSF53448">
    <property type="entry name" value="Nucleotide-diphospho-sugar transferases"/>
    <property type="match status" value="1"/>
</dbReference>
<dbReference type="InterPro" id="IPR029044">
    <property type="entry name" value="Nucleotide-diphossugar_trans"/>
</dbReference>
<dbReference type="Pfam" id="PF00483">
    <property type="entry name" value="NTP_transferase"/>
    <property type="match status" value="1"/>
</dbReference>
<evidence type="ECO:0000313" key="4">
    <source>
        <dbReference type="EMBL" id="SVA92036.1"/>
    </source>
</evidence>
<dbReference type="EMBL" id="UINC01022438">
    <property type="protein sequence ID" value="SVA92036.1"/>
    <property type="molecule type" value="Genomic_DNA"/>
</dbReference>
<dbReference type="InterPro" id="IPR050065">
    <property type="entry name" value="GlmU-like"/>
</dbReference>
<dbReference type="Gene3D" id="3.90.550.10">
    <property type="entry name" value="Spore Coat Polysaccharide Biosynthesis Protein SpsA, Chain A"/>
    <property type="match status" value="1"/>
</dbReference>
<organism evidence="4">
    <name type="scientific">marine metagenome</name>
    <dbReference type="NCBI Taxonomy" id="408172"/>
    <lineage>
        <taxon>unclassified sequences</taxon>
        <taxon>metagenomes</taxon>
        <taxon>ecological metagenomes</taxon>
    </lineage>
</organism>
<reference evidence="4" key="1">
    <citation type="submission" date="2018-05" db="EMBL/GenBank/DDBJ databases">
        <authorList>
            <person name="Lanie J.A."/>
            <person name="Ng W.-L."/>
            <person name="Kazmierczak K.M."/>
            <person name="Andrzejewski T.M."/>
            <person name="Davidsen T.M."/>
            <person name="Wayne K.J."/>
            <person name="Tettelin H."/>
            <person name="Glass J.I."/>
            <person name="Rusch D."/>
            <person name="Podicherti R."/>
            <person name="Tsui H.-C.T."/>
            <person name="Winkler M.E."/>
        </authorList>
    </citation>
    <scope>NUCLEOTIDE SEQUENCE</scope>
</reference>
<dbReference type="InterPro" id="IPR005835">
    <property type="entry name" value="NTP_transferase_dom"/>
</dbReference>
<evidence type="ECO:0000256" key="1">
    <source>
        <dbReference type="ARBA" id="ARBA00022679"/>
    </source>
</evidence>
<dbReference type="CDD" id="cd04181">
    <property type="entry name" value="NTP_transferase"/>
    <property type="match status" value="1"/>
</dbReference>
<evidence type="ECO:0000256" key="2">
    <source>
        <dbReference type="ARBA" id="ARBA00022695"/>
    </source>
</evidence>
<keyword evidence="1" id="KW-0808">Transferase</keyword>
<protein>
    <recommendedName>
        <fullName evidence="3">Nucleotidyl transferase domain-containing protein</fullName>
    </recommendedName>
</protein>
<dbReference type="GO" id="GO:0016779">
    <property type="term" value="F:nucleotidyltransferase activity"/>
    <property type="evidence" value="ECO:0007669"/>
    <property type="project" value="UniProtKB-KW"/>
</dbReference>
<accession>A0A381ZS25</accession>
<dbReference type="AlphaFoldDB" id="A0A381ZS25"/>
<evidence type="ECO:0000259" key="3">
    <source>
        <dbReference type="Pfam" id="PF00483"/>
    </source>
</evidence>
<sequence length="268" mass="29501">MDKVVVLAAGLGTRMRSGGVEGLSEAQRRAADSGLKALVPIDRPFLDYVLTTAADAGFRRVCLVIGPNHDELRRYYGEVVDAQRLQFEFVVQAEPLGTADAVATARRFAYGDPFLTINADNHYPLDALQALRALSGPGLPGFDRTALVAMSNIPEQRIERFAIVEVDADGSLQRVVEKPSQQFIDSLGDDVGVSMNCWRFDERIFAACEAIEPSERGELEITSAVQYSIDHLDTRFEVIPIRGPVLDLTSRSDIESVAERLRGQQVHL</sequence>
<proteinExistence type="predicted"/>
<dbReference type="PANTHER" id="PTHR43584:SF8">
    <property type="entry name" value="N-ACETYLMURAMATE ALPHA-1-PHOSPHATE URIDYLYLTRANSFERASE"/>
    <property type="match status" value="1"/>
</dbReference>
<feature type="domain" description="Nucleotidyl transferase" evidence="3">
    <location>
        <begin position="4"/>
        <end position="237"/>
    </location>
</feature>